<name>A0A914ACF4_PATMI</name>
<feature type="region of interest" description="Disordered" evidence="1">
    <location>
        <begin position="1"/>
        <end position="20"/>
    </location>
</feature>
<dbReference type="PANTHER" id="PTHR34305:SF1">
    <property type="entry name" value="SWIM-TYPE DOMAIN-CONTAINING PROTEIN"/>
    <property type="match status" value="1"/>
</dbReference>
<keyword evidence="3" id="KW-1185">Reference proteome</keyword>
<evidence type="ECO:0000256" key="1">
    <source>
        <dbReference type="SAM" id="MobiDB-lite"/>
    </source>
</evidence>
<evidence type="ECO:0000313" key="2">
    <source>
        <dbReference type="EnsemblMetazoa" id="XP_038061532.1"/>
    </source>
</evidence>
<proteinExistence type="predicted"/>
<organism evidence="2 3">
    <name type="scientific">Patiria miniata</name>
    <name type="common">Bat star</name>
    <name type="synonym">Asterina miniata</name>
    <dbReference type="NCBI Taxonomy" id="46514"/>
    <lineage>
        <taxon>Eukaryota</taxon>
        <taxon>Metazoa</taxon>
        <taxon>Echinodermata</taxon>
        <taxon>Eleutherozoa</taxon>
        <taxon>Asterozoa</taxon>
        <taxon>Asteroidea</taxon>
        <taxon>Valvatacea</taxon>
        <taxon>Valvatida</taxon>
        <taxon>Asterinidae</taxon>
        <taxon>Patiria</taxon>
    </lineage>
</organism>
<sequence length="912" mass="103195">MAEPSEKDVNNALNRERYREKWHDYNLRSRYLDELSTPVDVSKLPRLKRSRSDRYTSRTSGTSTSSSNTGMTGSSSTASRPRPTNAATDQGDGNDVPLHDGSEEIRCQYGHGEVEVLEAPEIYRQLLLETNSISPCDEHFTKFLLNRYNSENHSIEGSRYVMVTRRAMCFSGTWKWAFYCSCDPARSQVLHSASEHVQQSSQDLPGCLHIDCLAGILVRFDENVGITAHHQSQDHSYAHASGLEEDVQIPPNLNDVWPVCGNPRAAVIVTDQSFAVIDIVGNGLKCLTCRRGDCQHISKIKDILEQVTDLPVFLLEMSALLESTSLKRKAGAGSVASWKRIPFQLESIHLQDMVAKPVMQRGCTVNGNLHLIPTPGGMCACCHASWSNDIYLKGEYPVFTLQSIHRASVFFRKCSNEMCDSELQYDGLSDCLFNMTTYLIDHSVLRQYMYQFLYGRSPMFGFYSVWVQMQNDAGHSSFASQLHYNKFVWAWYGFLRLLDIDYHEQFICREQTCGAQPDIIICDATHLSLRKDLSLWKDNVPKATKEAKQSSSSVYRKSIFLVDTQTRKLLKKFARSSEAHPFPPNDFLMLIDGCKEHQGSLLPFLNELGSTGHATAPPATYKPLLQALSATSPVCGLLHPEAELLELLEKMAHGFSPRKDLNAMAILTNKCPIIADLIASEQVLPEVLFPVLCELLRLAVAPFEQSTSSQSPAAVQAERSTDHPPPDDFDGMCFWPHFPQQRLRPKYAMDGLKTTRTSCRKDSKNYGRMTPGVFAAFCPHGICYGFEIMNQFESPNVPFTLLLTRFETPPKMIVYDNACHLHAYCLNREPGMFKKTKFLIDRLHWPNHTACSVGYKLDGYSKYKAINSQVAEQMNSSLQRIKVQLSYMAQDNFLWHCRFFLWGKNMKKQSVH</sequence>
<dbReference type="GeneID" id="119732181"/>
<protein>
    <recommendedName>
        <fullName evidence="4">HMG domain-containing protein</fullName>
    </recommendedName>
</protein>
<dbReference type="OrthoDB" id="10071442at2759"/>
<feature type="region of interest" description="Disordered" evidence="1">
    <location>
        <begin position="33"/>
        <end position="100"/>
    </location>
</feature>
<dbReference type="EnsemblMetazoa" id="XM_038205604.1">
    <property type="protein sequence ID" value="XP_038061532.1"/>
    <property type="gene ID" value="LOC119732181"/>
</dbReference>
<dbReference type="Proteomes" id="UP000887568">
    <property type="component" value="Unplaced"/>
</dbReference>
<evidence type="ECO:0008006" key="4">
    <source>
        <dbReference type="Google" id="ProtNLM"/>
    </source>
</evidence>
<dbReference type="AlphaFoldDB" id="A0A914ACF4"/>
<accession>A0A914ACF4</accession>
<evidence type="ECO:0000313" key="3">
    <source>
        <dbReference type="Proteomes" id="UP000887568"/>
    </source>
</evidence>
<feature type="compositionally biased region" description="Low complexity" evidence="1">
    <location>
        <begin position="57"/>
        <end position="80"/>
    </location>
</feature>
<reference evidence="2" key="1">
    <citation type="submission" date="2022-11" db="UniProtKB">
        <authorList>
            <consortium name="EnsemblMetazoa"/>
        </authorList>
    </citation>
    <scope>IDENTIFICATION</scope>
</reference>
<dbReference type="PANTHER" id="PTHR34305">
    <property type="entry name" value="EXPRESSED PROTEIN"/>
    <property type="match status" value="1"/>
</dbReference>
<dbReference type="RefSeq" id="XP_038061532.1">
    <property type="nucleotide sequence ID" value="XM_038205604.1"/>
</dbReference>